<protein>
    <recommendedName>
        <fullName evidence="4">Beta-glucosidase</fullName>
    </recommendedName>
</protein>
<sequence>MQHIPADNRAAFRSASEGETSSGMSFRPSLFRSFFLGGFECSTHRRRDGLRLDLLHDTRHDVLAAQDYRLLAQHGIRAARDGIRWHLVETAPGHYDWSSALPLLRAARETGTQVSWDLCHYGWPDGLDVFSAAFVDRFAAFAGAFTRLHLEETGQAPMLCLVNEISFFAWAGGEAGLMNPCLHERERSEELKRQLVRATLAGTRAVREAAPGTRILAIDPIINIVAREDQDPAEAAARNEGQFDAWDMVAGTSCPELGGAPEMLDIVGVNYYWNNQWLHGGAREALLPGDPRHCPLRDLLAGVYKRYRRPIFMAETSIEGDERAPWLRYIGEEVRAAMRAGVPMEGICLYPVLSHGGWDDGRYCPNGLFELLPEGEVRPAYAPLAAELAEQQRQFDLLFSGS</sequence>
<name>A0A840YIG5_9PROT</name>
<accession>A0A840YIG5</accession>
<dbReference type="InterPro" id="IPR017853">
    <property type="entry name" value="GH"/>
</dbReference>
<dbReference type="EMBL" id="JACIJD010000036">
    <property type="protein sequence ID" value="MBB5696291.1"/>
    <property type="molecule type" value="Genomic_DNA"/>
</dbReference>
<keyword evidence="3" id="KW-1185">Reference proteome</keyword>
<organism evidence="2 3">
    <name type="scientific">Muricoccus pecuniae</name>
    <dbReference type="NCBI Taxonomy" id="693023"/>
    <lineage>
        <taxon>Bacteria</taxon>
        <taxon>Pseudomonadati</taxon>
        <taxon>Pseudomonadota</taxon>
        <taxon>Alphaproteobacteria</taxon>
        <taxon>Acetobacterales</taxon>
        <taxon>Roseomonadaceae</taxon>
        <taxon>Muricoccus</taxon>
    </lineage>
</organism>
<evidence type="ECO:0000256" key="1">
    <source>
        <dbReference type="SAM" id="MobiDB-lite"/>
    </source>
</evidence>
<comment type="caution">
    <text evidence="2">The sequence shown here is derived from an EMBL/GenBank/DDBJ whole genome shotgun (WGS) entry which is preliminary data.</text>
</comment>
<dbReference type="RefSeq" id="WP_221300259.1">
    <property type="nucleotide sequence ID" value="NZ_JACIJD010000036.1"/>
</dbReference>
<dbReference type="Gene3D" id="3.20.20.80">
    <property type="entry name" value="Glycosidases"/>
    <property type="match status" value="1"/>
</dbReference>
<evidence type="ECO:0008006" key="4">
    <source>
        <dbReference type="Google" id="ProtNLM"/>
    </source>
</evidence>
<dbReference type="SUPFAM" id="SSF51445">
    <property type="entry name" value="(Trans)glycosidases"/>
    <property type="match status" value="1"/>
</dbReference>
<reference evidence="2 3" key="1">
    <citation type="submission" date="2020-08" db="EMBL/GenBank/DDBJ databases">
        <title>Genomic Encyclopedia of Type Strains, Phase IV (KMG-IV): sequencing the most valuable type-strain genomes for metagenomic binning, comparative biology and taxonomic classification.</title>
        <authorList>
            <person name="Goeker M."/>
        </authorList>
    </citation>
    <scope>NUCLEOTIDE SEQUENCE [LARGE SCALE GENOMIC DNA]</scope>
    <source>
        <strain evidence="2 3">DSM 25622</strain>
    </source>
</reference>
<feature type="region of interest" description="Disordered" evidence="1">
    <location>
        <begin position="1"/>
        <end position="24"/>
    </location>
</feature>
<dbReference type="Proteomes" id="UP000580654">
    <property type="component" value="Unassembled WGS sequence"/>
</dbReference>
<dbReference type="AlphaFoldDB" id="A0A840YIG5"/>
<evidence type="ECO:0000313" key="3">
    <source>
        <dbReference type="Proteomes" id="UP000580654"/>
    </source>
</evidence>
<gene>
    <name evidence="2" type="ORF">FHS87_004361</name>
</gene>
<proteinExistence type="predicted"/>
<evidence type="ECO:0000313" key="2">
    <source>
        <dbReference type="EMBL" id="MBB5696291.1"/>
    </source>
</evidence>